<accession>R0KBS0</accession>
<organism evidence="2 3">
    <name type="scientific">Anas platyrhynchos</name>
    <name type="common">Mallard</name>
    <name type="synonym">Anas boschas</name>
    <dbReference type="NCBI Taxonomy" id="8839"/>
    <lineage>
        <taxon>Eukaryota</taxon>
        <taxon>Metazoa</taxon>
        <taxon>Chordata</taxon>
        <taxon>Craniata</taxon>
        <taxon>Vertebrata</taxon>
        <taxon>Euteleostomi</taxon>
        <taxon>Archelosauria</taxon>
        <taxon>Archosauria</taxon>
        <taxon>Dinosauria</taxon>
        <taxon>Saurischia</taxon>
        <taxon>Theropoda</taxon>
        <taxon>Coelurosauria</taxon>
        <taxon>Aves</taxon>
        <taxon>Neognathae</taxon>
        <taxon>Galloanserae</taxon>
        <taxon>Anseriformes</taxon>
        <taxon>Anatidae</taxon>
        <taxon>Anatinae</taxon>
        <taxon>Anas</taxon>
    </lineage>
</organism>
<feature type="transmembrane region" description="Helical" evidence="1">
    <location>
        <begin position="563"/>
        <end position="584"/>
    </location>
</feature>
<keyword evidence="1" id="KW-0472">Membrane</keyword>
<evidence type="ECO:0000256" key="1">
    <source>
        <dbReference type="SAM" id="Phobius"/>
    </source>
</evidence>
<gene>
    <name evidence="2" type="ORF">Anapl_03787</name>
</gene>
<proteinExistence type="predicted"/>
<dbReference type="Proteomes" id="UP000296049">
    <property type="component" value="Unassembled WGS sequence"/>
</dbReference>
<dbReference type="AlphaFoldDB" id="R0KBS0"/>
<evidence type="ECO:0000313" key="2">
    <source>
        <dbReference type="EMBL" id="EOB07806.1"/>
    </source>
</evidence>
<evidence type="ECO:0000313" key="3">
    <source>
        <dbReference type="Proteomes" id="UP000296049"/>
    </source>
</evidence>
<name>R0KBS0_ANAPL</name>
<feature type="transmembrane region" description="Helical" evidence="1">
    <location>
        <begin position="619"/>
        <end position="637"/>
    </location>
</feature>
<sequence>MLCNSPTAWHLSIATGFPGLGTGSCNLVAHIAGAGRRLALLEVLWRVCLWHSMAQLEGRARVRLRSGKSIRIISTGRCVQQLCTIVSVFRKDVALVPGGGKFLYPMELPGQLVAKPAESVARSAPETRGNSVWILQPESGYRCAPFCCAARLPASPNLPVLQANRAAAGVSLLCPGDFRDLCMEHVILSFPSAECLANYLGSYRGCPVMSPCREFLLQARAFAKELHVLDQPGLAHRGGPQVARTVHSYLAKPILPQVEASVIWRPQLLTLHVLWSSLVVNLPHQCCTMVCGHLPSGTQLFSRACRLSDRINIVAVWQRCPVGTAACFAPAVGLLSDPRSIPTWHPLASPQAAVWLEGDLTTELESPEMTLQAVASTNCNGTCGHCWTLGVGDEVLIPLWGEQSLLGEVPEPLQSLSPARELLHLAPVHTRHAVFWVQHCVFCKVLYTGISPGEFTVEAKLDAERSLTNQSCKAALGWAAAIHALLWCSTGVLSLQPGEKEGLHLRQFLHVDIHEPGLGTGASLPVSVCEWLQTSQVEFVRSGQASRRQCRCSLIMLALKNGLFVLTGLPITTLVYGLVANAFIELKYIGFAWMGKDGISKGRGLCPHHFFSANAGVEVSSVLMLLGVAVVGIHIGMRSLAGSGRCALGSCTTAGSCHVSGDSSSKCSVTCVKPGGQEKQPRVQTKSQGRAEEQGRGVLAPLCVAAECCWLPVAATGRVALAAPTNAASASLEYKARFSSDVNWHCSTEVSGVIPLYIVVAQM</sequence>
<dbReference type="EMBL" id="KB742490">
    <property type="protein sequence ID" value="EOB07806.1"/>
    <property type="molecule type" value="Genomic_DNA"/>
</dbReference>
<keyword evidence="1" id="KW-1133">Transmembrane helix</keyword>
<reference evidence="3" key="1">
    <citation type="journal article" date="2013" name="Nat. Genet.">
        <title>The duck genome and transcriptome provide insight into an avian influenza virus reservoir species.</title>
        <authorList>
            <person name="Huang Y."/>
            <person name="Li Y."/>
            <person name="Burt D.W."/>
            <person name="Chen H."/>
            <person name="Zhang Y."/>
            <person name="Qian W."/>
            <person name="Kim H."/>
            <person name="Gan S."/>
            <person name="Zhao Y."/>
            <person name="Li J."/>
            <person name="Yi K."/>
            <person name="Feng H."/>
            <person name="Zhu P."/>
            <person name="Li B."/>
            <person name="Liu Q."/>
            <person name="Fairley S."/>
            <person name="Magor K.E."/>
            <person name="Du Z."/>
            <person name="Hu X."/>
            <person name="Goodman L."/>
            <person name="Tafer H."/>
            <person name="Vignal A."/>
            <person name="Lee T."/>
            <person name="Kim K.W."/>
            <person name="Sheng Z."/>
            <person name="An Y."/>
            <person name="Searle S."/>
            <person name="Herrero J."/>
            <person name="Groenen M.A."/>
            <person name="Crooijmans R.P."/>
            <person name="Faraut T."/>
            <person name="Cai Q."/>
            <person name="Webster R.G."/>
            <person name="Aldridge J.R."/>
            <person name="Warren W.C."/>
            <person name="Bartschat S."/>
            <person name="Kehr S."/>
            <person name="Marz M."/>
            <person name="Stadler P.F."/>
            <person name="Smith J."/>
            <person name="Kraus R.H."/>
            <person name="Zhao Y."/>
            <person name="Ren L."/>
            <person name="Fei J."/>
            <person name="Morisson M."/>
            <person name="Kaiser P."/>
            <person name="Griffin D.K."/>
            <person name="Rao M."/>
            <person name="Pitel F."/>
            <person name="Wang J."/>
            <person name="Li N."/>
        </authorList>
    </citation>
    <scope>NUCLEOTIDE SEQUENCE [LARGE SCALE GENOMIC DNA]</scope>
</reference>
<keyword evidence="1" id="KW-0812">Transmembrane</keyword>
<keyword evidence="3" id="KW-1185">Reference proteome</keyword>
<protein>
    <submittedName>
        <fullName evidence="2">Uncharacterized protein</fullName>
    </submittedName>
</protein>